<dbReference type="AlphaFoldDB" id="A0A545UP65"/>
<protein>
    <submittedName>
        <fullName evidence="7">Arylsulfatase</fullName>
    </submittedName>
</protein>
<feature type="domain" description="Sulfatase N-terminal" evidence="5">
    <location>
        <begin position="203"/>
        <end position="546"/>
    </location>
</feature>
<evidence type="ECO:0000313" key="8">
    <source>
        <dbReference type="Proteomes" id="UP000315783"/>
    </source>
</evidence>
<dbReference type="CDD" id="cd16147">
    <property type="entry name" value="G6S"/>
    <property type="match status" value="1"/>
</dbReference>
<dbReference type="InterPro" id="IPR004352">
    <property type="entry name" value="GH114_TIM-barrel"/>
</dbReference>
<dbReference type="Gene3D" id="3.40.720.10">
    <property type="entry name" value="Alkaline Phosphatase, subunit A"/>
    <property type="match status" value="1"/>
</dbReference>
<dbReference type="OrthoDB" id="96314at2759"/>
<dbReference type="STRING" id="43265.A0A545UP65"/>
<reference evidence="7 8" key="1">
    <citation type="journal article" date="2019" name="Appl. Microbiol. Biotechnol.">
        <title>Genome sequence of Isaria javanica and comparative genome analysis insights into family S53 peptidase evolution in fungal entomopathogens.</title>
        <authorList>
            <person name="Lin R."/>
            <person name="Zhang X."/>
            <person name="Xin B."/>
            <person name="Zou M."/>
            <person name="Gao Y."/>
            <person name="Qin F."/>
            <person name="Hu Q."/>
            <person name="Xie B."/>
            <person name="Cheng X."/>
        </authorList>
    </citation>
    <scope>NUCLEOTIDE SEQUENCE [LARGE SCALE GENOMIC DNA]</scope>
    <source>
        <strain evidence="7 8">IJ1G</strain>
    </source>
</reference>
<keyword evidence="4" id="KW-0325">Glycoprotein</keyword>
<dbReference type="PANTHER" id="PTHR43108">
    <property type="entry name" value="N-ACETYLGLUCOSAMINE-6-SULFATASE FAMILY MEMBER"/>
    <property type="match status" value="1"/>
</dbReference>
<dbReference type="GO" id="GO:0008449">
    <property type="term" value="F:N-acetylglucosamine-6-sulfatase activity"/>
    <property type="evidence" value="ECO:0007669"/>
    <property type="project" value="TreeGrafter"/>
</dbReference>
<gene>
    <name evidence="7" type="ORF">IF1G_10135</name>
</gene>
<dbReference type="InterPro" id="IPR017850">
    <property type="entry name" value="Alkaline_phosphatase_core_sf"/>
</dbReference>
<dbReference type="InterPro" id="IPR000917">
    <property type="entry name" value="Sulfatase_N"/>
</dbReference>
<comment type="caution">
    <text evidence="7">The sequence shown here is derived from an EMBL/GenBank/DDBJ whole genome shotgun (WGS) entry which is preliminary data.</text>
</comment>
<evidence type="ECO:0000256" key="4">
    <source>
        <dbReference type="ARBA" id="ARBA00023180"/>
    </source>
</evidence>
<evidence type="ECO:0000259" key="6">
    <source>
        <dbReference type="Pfam" id="PF03537"/>
    </source>
</evidence>
<evidence type="ECO:0000256" key="3">
    <source>
        <dbReference type="ARBA" id="ARBA00022801"/>
    </source>
</evidence>
<evidence type="ECO:0000256" key="1">
    <source>
        <dbReference type="ARBA" id="ARBA00008779"/>
    </source>
</evidence>
<comment type="similarity">
    <text evidence="1">Belongs to the sulfatase family.</text>
</comment>
<organism evidence="7 8">
    <name type="scientific">Cordyceps javanica</name>
    <dbReference type="NCBI Taxonomy" id="43265"/>
    <lineage>
        <taxon>Eukaryota</taxon>
        <taxon>Fungi</taxon>
        <taxon>Dikarya</taxon>
        <taxon>Ascomycota</taxon>
        <taxon>Pezizomycotina</taxon>
        <taxon>Sordariomycetes</taxon>
        <taxon>Hypocreomycetidae</taxon>
        <taxon>Hypocreales</taxon>
        <taxon>Cordycipitaceae</taxon>
        <taxon>Cordyceps</taxon>
    </lineage>
</organism>
<keyword evidence="3" id="KW-0378">Hydrolase</keyword>
<evidence type="ECO:0000256" key="2">
    <source>
        <dbReference type="ARBA" id="ARBA00022729"/>
    </source>
</evidence>
<dbReference type="InterPro" id="IPR024607">
    <property type="entry name" value="Sulfatase_CS"/>
</dbReference>
<feature type="domain" description="Glycoside-hydrolase family GH114 TIM-barrel" evidence="6">
    <location>
        <begin position="3"/>
        <end position="75"/>
    </location>
</feature>
<dbReference type="Pfam" id="PF00884">
    <property type="entry name" value="Sulfatase"/>
    <property type="match status" value="1"/>
</dbReference>
<dbReference type="GO" id="GO:0005539">
    <property type="term" value="F:glycosaminoglycan binding"/>
    <property type="evidence" value="ECO:0007669"/>
    <property type="project" value="TreeGrafter"/>
</dbReference>
<dbReference type="PROSITE" id="PS00523">
    <property type="entry name" value="SULFATASE_1"/>
    <property type="match status" value="1"/>
</dbReference>
<name>A0A545UP65_9HYPO</name>
<dbReference type="EMBL" id="SPUK01000020">
    <property type="protein sequence ID" value="TQV91254.1"/>
    <property type="molecule type" value="Genomic_DNA"/>
</dbReference>
<evidence type="ECO:0000313" key="7">
    <source>
        <dbReference type="EMBL" id="TQV91254.1"/>
    </source>
</evidence>
<dbReference type="PANTHER" id="PTHR43108:SF8">
    <property type="entry name" value="SD21168P"/>
    <property type="match status" value="1"/>
</dbReference>
<accession>A0A545UP65</accession>
<dbReference type="SUPFAM" id="SSF53649">
    <property type="entry name" value="Alkaline phosphatase-like"/>
    <property type="match status" value="1"/>
</dbReference>
<keyword evidence="2" id="KW-0732">Signal</keyword>
<keyword evidence="8" id="KW-1185">Reference proteome</keyword>
<dbReference type="Pfam" id="PF03537">
    <property type="entry name" value="Glyco_hydro_114"/>
    <property type="match status" value="1"/>
</dbReference>
<sequence>MNSTRGYKFMIGQKNSPEFTYKLFKVFDFAVLERCLEGNEFCKNFTQYLEAGKPVIDIKYPASLQSKNDDINDCNLTRKNDCKENDKNCPCCKITGEPFAKMNRVIKLDYEQYGLDGCTQECDSRGIITPTDMDENKVCRYDFEKNAEMIRNELKTSAVIYPMAPALEQTLLALQAAAASVTTANAATPKPSGHGHCKKRPRPNIVFIMTDDQDKTMGSTDYQPLLKKYIGEQGTEFHKHFCTVSLCCPSRVSLLTGKAAHNTNVTNVVSPYGGYPKFVAEGHNENYLPVWLQQAGYNTYYTGKLMNSHGVQNYNDPSPAGWNRSDYLLDPRTYNYFDSYMSLDGQEPRSMEGTYSTDNIRDRAVEFLGNGIDAGKPFFLGVAPIGPHQEFTPNGFDWPLPAARHRGLFEGLKVPRTPNFNPASAGGGAHYLASAPELEPDQLEYLDTNYQRRIEALQSVDELVEALVRKLEQHPDVLANTYVFYTSDNGYHLGQHRLPPGKCTSMEEDINVPLLVRGPGVARNASVSIPTSHTDLAPTFFRIAGIDLRDDFDGVPMPLTVKQQRQSKVIRGEHVNVEYWGGAFLEGTIFQRDAAMRNNTYKALRVVAADYDFMYTVWCTNEHMLYDMKQDRYQMHNLYGTSGNATGYPVDQLKARLDTLLLTLINCKGEVCRKPWSFVFPPSSGQKIQTLADAMDPQYDEFFGSQEAVSFSDCPRGHLLEFEGPFAPRPFVSEEGEDISEARMEGWV</sequence>
<evidence type="ECO:0000259" key="5">
    <source>
        <dbReference type="Pfam" id="PF00884"/>
    </source>
</evidence>
<dbReference type="Proteomes" id="UP000315783">
    <property type="component" value="Unassembled WGS sequence"/>
</dbReference>
<proteinExistence type="inferred from homology"/>